<protein>
    <submittedName>
        <fullName evidence="2">Uncharacterized protein</fullName>
    </submittedName>
</protein>
<evidence type="ECO:0000313" key="2">
    <source>
        <dbReference type="EMBL" id="MBS0126028.1"/>
    </source>
</evidence>
<sequence>MQRDHRRMAFPVAMRNTIPELRTPPKAASAAGTPRQPAFLGPVRCDGVKGQVCGSVQVDCIAMQHDPAALIPLGDPGDDQCDQARRPEEQHKPQDAPSQLSHAAMTKGRARKGSGRINVTRWGIQTEGILSAQKVPFGRRGRGSRA</sequence>
<reference evidence="2" key="1">
    <citation type="submission" date="2021-04" db="EMBL/GenBank/DDBJ databases">
        <authorList>
            <person name="Yoon J."/>
        </authorList>
    </citation>
    <scope>NUCLEOTIDE SEQUENCE</scope>
    <source>
        <strain evidence="2">KMU-90</strain>
    </source>
</reference>
<feature type="compositionally biased region" description="Basic and acidic residues" evidence="1">
    <location>
        <begin position="82"/>
        <end position="94"/>
    </location>
</feature>
<gene>
    <name evidence="2" type="ORF">KB874_18235</name>
</gene>
<comment type="caution">
    <text evidence="2">The sequence shown here is derived from an EMBL/GenBank/DDBJ whole genome shotgun (WGS) entry which is preliminary data.</text>
</comment>
<evidence type="ECO:0000313" key="3">
    <source>
        <dbReference type="Proteomes" id="UP000681356"/>
    </source>
</evidence>
<dbReference type="Proteomes" id="UP000681356">
    <property type="component" value="Unassembled WGS sequence"/>
</dbReference>
<organism evidence="2 3">
    <name type="scientific">Thetidibacter halocola</name>
    <dbReference type="NCBI Taxonomy" id="2827239"/>
    <lineage>
        <taxon>Bacteria</taxon>
        <taxon>Pseudomonadati</taxon>
        <taxon>Pseudomonadota</taxon>
        <taxon>Alphaproteobacteria</taxon>
        <taxon>Rhodobacterales</taxon>
        <taxon>Roseobacteraceae</taxon>
        <taxon>Thetidibacter</taxon>
    </lineage>
</organism>
<name>A0A8J7WJ48_9RHOB</name>
<evidence type="ECO:0000256" key="1">
    <source>
        <dbReference type="SAM" id="MobiDB-lite"/>
    </source>
</evidence>
<keyword evidence="3" id="KW-1185">Reference proteome</keyword>
<accession>A0A8J7WJ48</accession>
<feature type="region of interest" description="Disordered" evidence="1">
    <location>
        <begin position="71"/>
        <end position="119"/>
    </location>
</feature>
<proteinExistence type="predicted"/>
<dbReference type="EMBL" id="JAGTUU010000008">
    <property type="protein sequence ID" value="MBS0126028.1"/>
    <property type="molecule type" value="Genomic_DNA"/>
</dbReference>
<dbReference type="AlphaFoldDB" id="A0A8J7WJ48"/>